<gene>
    <name evidence="3" type="ORF">CFBP1590__1489</name>
    <name evidence="4" type="ORF">EZZ81_07100</name>
    <name evidence="2" type="ORF">V2I87_14110</name>
</gene>
<dbReference type="EMBL" id="JAZEIP010000021">
    <property type="protein sequence ID" value="MEE4041230.1"/>
    <property type="molecule type" value="Genomic_DNA"/>
</dbReference>
<sequence length="215" mass="23752">MKRIVLAFVGLISLPVWAALDAPDQKRLDTIQQDWRRIQYDLPKDQRVAAFEKLATQSTAFVKDRPTAAEAWIWSGIVNSSWASAQGPGLGALEKAKLAKADLEKALSIDPTALQGSAYTSLAVLYDRVPGWPLAFGDSDKAGELLQKALKINPDGIDPLYFWGDHQYRQGKYAEARDALNKALKAPPRPGRELADASRKKDIQTLLVDVNKKLD</sequence>
<dbReference type="InterPro" id="IPR011990">
    <property type="entry name" value="TPR-like_helical_dom_sf"/>
</dbReference>
<feature type="chain" id="PRO_5044541871" evidence="1">
    <location>
        <begin position="19"/>
        <end position="215"/>
    </location>
</feature>
<dbReference type="EMBL" id="CP036495">
    <property type="protein sequence ID" value="UZA68004.1"/>
    <property type="molecule type" value="Genomic_DNA"/>
</dbReference>
<accession>A0A0D0MLN2</accession>
<dbReference type="RefSeq" id="WP_029242478.1">
    <property type="nucleotide sequence ID" value="NZ_CP036495.1"/>
</dbReference>
<dbReference type="Proteomes" id="UP001163644">
    <property type="component" value="Chromosome"/>
</dbReference>
<evidence type="ECO:0000313" key="4">
    <source>
        <dbReference type="EMBL" id="UZA68004.1"/>
    </source>
</evidence>
<keyword evidence="6" id="KW-1185">Reference proteome</keyword>
<dbReference type="Gene3D" id="1.25.40.10">
    <property type="entry name" value="Tetratricopeptide repeat domain"/>
    <property type="match status" value="1"/>
</dbReference>
<dbReference type="EMBL" id="LT855380">
    <property type="protein sequence ID" value="SMS09075.1"/>
    <property type="molecule type" value="Genomic_DNA"/>
</dbReference>
<name>A0A0D0MLN2_PSEVI</name>
<dbReference type="Pfam" id="PF14559">
    <property type="entry name" value="TPR_19"/>
    <property type="match status" value="1"/>
</dbReference>
<dbReference type="GeneID" id="47763154"/>
<evidence type="ECO:0000313" key="5">
    <source>
        <dbReference type="Proteomes" id="UP000196842"/>
    </source>
</evidence>
<reference evidence="4" key="2">
    <citation type="submission" date="2019-02" db="EMBL/GenBank/DDBJ databases">
        <authorList>
            <person name="Lutz S."/>
            <person name="Schori C."/>
            <person name="Ahrens C.H."/>
            <person name="Gueguen E."/>
        </authorList>
    </citation>
    <scope>NUCLEOTIDE SEQUENCE</scope>
    <source>
        <strain evidence="4">Psy35</strain>
    </source>
</reference>
<feature type="signal peptide" evidence="1">
    <location>
        <begin position="1"/>
        <end position="18"/>
    </location>
</feature>
<evidence type="ECO:0000313" key="3">
    <source>
        <dbReference type="EMBL" id="SMS09075.1"/>
    </source>
</evidence>
<evidence type="ECO:0000256" key="1">
    <source>
        <dbReference type="SAM" id="SignalP"/>
    </source>
</evidence>
<evidence type="ECO:0000313" key="2">
    <source>
        <dbReference type="EMBL" id="MEE4041230.1"/>
    </source>
</evidence>
<organism evidence="3 5">
    <name type="scientific">Pseudomonas viridiflava</name>
    <name type="common">Phytomonas viridiflava</name>
    <dbReference type="NCBI Taxonomy" id="33069"/>
    <lineage>
        <taxon>Bacteria</taxon>
        <taxon>Pseudomonadati</taxon>
        <taxon>Pseudomonadota</taxon>
        <taxon>Gammaproteobacteria</taxon>
        <taxon>Pseudomonadales</taxon>
        <taxon>Pseudomonadaceae</taxon>
        <taxon>Pseudomonas</taxon>
    </lineage>
</organism>
<proteinExistence type="predicted"/>
<dbReference type="Proteomes" id="UP000196842">
    <property type="component" value="Chromosome I"/>
</dbReference>
<protein>
    <submittedName>
        <fullName evidence="2">Tetratricopeptide repeat protein</fullName>
    </submittedName>
</protein>
<evidence type="ECO:0000313" key="6">
    <source>
        <dbReference type="Proteomes" id="UP001343600"/>
    </source>
</evidence>
<reference evidence="2 6" key="3">
    <citation type="submission" date="2024-01" db="EMBL/GenBank/DDBJ databases">
        <title>Characterization of Pseudomonas viridiflava in Georgia, USA.</title>
        <authorList>
            <person name="Zhao M."/>
            <person name="Dutta B."/>
        </authorList>
    </citation>
    <scope>NUCLEOTIDE SEQUENCE [LARGE SCALE GENOMIC DNA]</scope>
    <source>
        <strain evidence="2 6">21GA0539</strain>
    </source>
</reference>
<dbReference type="InterPro" id="IPR019734">
    <property type="entry name" value="TPR_rpt"/>
</dbReference>
<dbReference type="AlphaFoldDB" id="A0A0D0MLN2"/>
<dbReference type="KEGG" id="pvd:CFBP1590__1489"/>
<dbReference type="Proteomes" id="UP001343600">
    <property type="component" value="Unassembled WGS sequence"/>
</dbReference>
<dbReference type="Pfam" id="PF13181">
    <property type="entry name" value="TPR_8"/>
    <property type="match status" value="1"/>
</dbReference>
<reference evidence="3 5" key="1">
    <citation type="submission" date="2017-05" db="EMBL/GenBank/DDBJ databases">
        <authorList>
            <person name="Song R."/>
            <person name="Chenine A.L."/>
            <person name="Ruprecht R.M."/>
        </authorList>
    </citation>
    <scope>NUCLEOTIDE SEQUENCE [LARGE SCALE GENOMIC DNA]</scope>
    <source>
        <strain evidence="3 5">CFBP 1590</strain>
    </source>
</reference>
<keyword evidence="1" id="KW-0732">Signal</keyword>
<dbReference type="SUPFAM" id="SSF48452">
    <property type="entry name" value="TPR-like"/>
    <property type="match status" value="1"/>
</dbReference>